<dbReference type="EMBL" id="RCCB01000010">
    <property type="protein sequence ID" value="RLJ34937.1"/>
    <property type="molecule type" value="Genomic_DNA"/>
</dbReference>
<evidence type="ECO:0000256" key="1">
    <source>
        <dbReference type="SAM" id="SignalP"/>
    </source>
</evidence>
<gene>
    <name evidence="2" type="ORF">B0G92_1201</name>
    <name evidence="3" type="ORF">CLV50_0303</name>
</gene>
<organism evidence="3 5">
    <name type="scientific">Flavobacterium lindanitolerans</name>
    <dbReference type="NCBI Taxonomy" id="428988"/>
    <lineage>
        <taxon>Bacteria</taxon>
        <taxon>Pseudomonadati</taxon>
        <taxon>Bacteroidota</taxon>
        <taxon>Flavobacteriia</taxon>
        <taxon>Flavobacteriales</taxon>
        <taxon>Flavobacteriaceae</taxon>
        <taxon>Flavobacterium</taxon>
    </lineage>
</organism>
<dbReference type="RefSeq" id="WP_101471425.1">
    <property type="nucleotide sequence ID" value="NZ_JAVHXU010000009.1"/>
</dbReference>
<keyword evidence="1" id="KW-0732">Signal</keyword>
<dbReference type="AlphaFoldDB" id="A0A497UYL1"/>
<dbReference type="Proteomes" id="UP000275027">
    <property type="component" value="Unassembled WGS sequence"/>
</dbReference>
<keyword evidence="4" id="KW-1185">Reference proteome</keyword>
<sequence>MKKFIAILSVFFAFTIASFAQTSPADLAKKDVASLSETVTLSEQNKATFLELFKKKHEALSKPGLTDDKKKVIYKSIDAKLRGTLSAEQMAKIDSNPELLKQLTQN</sequence>
<dbReference type="EMBL" id="PJND01000007">
    <property type="protein sequence ID" value="PKW29562.1"/>
    <property type="molecule type" value="Genomic_DNA"/>
</dbReference>
<name>A0A497UYL1_9FLAO</name>
<evidence type="ECO:0000313" key="4">
    <source>
        <dbReference type="Proteomes" id="UP000233767"/>
    </source>
</evidence>
<feature type="chain" id="PRO_5019779807" description="LTXXQ motif family protein" evidence="1">
    <location>
        <begin position="21"/>
        <end position="106"/>
    </location>
</feature>
<evidence type="ECO:0000313" key="5">
    <source>
        <dbReference type="Proteomes" id="UP000275027"/>
    </source>
</evidence>
<reference evidence="3 5" key="2">
    <citation type="submission" date="2018-10" db="EMBL/GenBank/DDBJ databases">
        <title>Genomic Encyclopedia of Archaeal and Bacterial Type Strains, Phase II (KMG-II): from individual species to whole genera.</title>
        <authorList>
            <person name="Goeker M."/>
        </authorList>
    </citation>
    <scope>NUCLEOTIDE SEQUENCE [LARGE SCALE GENOMIC DNA]</scope>
    <source>
        <strain evidence="3 5">DSM 21886</strain>
    </source>
</reference>
<accession>A0A497UYL1</accession>
<protein>
    <recommendedName>
        <fullName evidence="6">LTXXQ motif family protein</fullName>
    </recommendedName>
</protein>
<comment type="caution">
    <text evidence="3">The sequence shown here is derived from an EMBL/GenBank/DDBJ whole genome shotgun (WGS) entry which is preliminary data.</text>
</comment>
<evidence type="ECO:0000313" key="3">
    <source>
        <dbReference type="EMBL" id="RLJ34937.1"/>
    </source>
</evidence>
<reference evidence="2 4" key="1">
    <citation type="submission" date="2017-12" db="EMBL/GenBank/DDBJ databases">
        <title>Genomic Encyclopedia of Type Strains, Phase III (KMG-III): the genomes of soil and plant-associated and newly described type strains.</title>
        <authorList>
            <person name="Whitman W."/>
        </authorList>
    </citation>
    <scope>NUCLEOTIDE SEQUENCE [LARGE SCALE GENOMIC DNA]</scope>
    <source>
        <strain evidence="2 4">IP-10</strain>
    </source>
</reference>
<dbReference type="Proteomes" id="UP000233767">
    <property type="component" value="Unassembled WGS sequence"/>
</dbReference>
<evidence type="ECO:0008006" key="6">
    <source>
        <dbReference type="Google" id="ProtNLM"/>
    </source>
</evidence>
<evidence type="ECO:0000313" key="2">
    <source>
        <dbReference type="EMBL" id="PKW29562.1"/>
    </source>
</evidence>
<proteinExistence type="predicted"/>
<feature type="signal peptide" evidence="1">
    <location>
        <begin position="1"/>
        <end position="20"/>
    </location>
</feature>